<feature type="transmembrane region" description="Helical" evidence="10">
    <location>
        <begin position="156"/>
        <end position="176"/>
    </location>
</feature>
<keyword evidence="5 10" id="KW-0812">Transmembrane</keyword>
<dbReference type="PANTHER" id="PTHR31686:SF1">
    <property type="entry name" value="SULFITE EFFLUX PUMP SSU1"/>
    <property type="match status" value="1"/>
</dbReference>
<feature type="transmembrane region" description="Helical" evidence="10">
    <location>
        <begin position="188"/>
        <end position="210"/>
    </location>
</feature>
<dbReference type="InterPro" id="IPR038665">
    <property type="entry name" value="Voltage-dep_anion_channel_sf"/>
</dbReference>
<dbReference type="OrthoDB" id="1099at2759"/>
<evidence type="ECO:0000256" key="9">
    <source>
        <dbReference type="ARBA" id="ARBA00072906"/>
    </source>
</evidence>
<feature type="transmembrane region" description="Helical" evidence="10">
    <location>
        <begin position="299"/>
        <end position="323"/>
    </location>
</feature>
<evidence type="ECO:0000256" key="8">
    <source>
        <dbReference type="ARBA" id="ARBA00056100"/>
    </source>
</evidence>
<comment type="similarity">
    <text evidence="2">Belongs to the tellurite-resistance/dicarboxylate transporter (TDT) family.</text>
</comment>
<evidence type="ECO:0000256" key="6">
    <source>
        <dbReference type="ARBA" id="ARBA00022989"/>
    </source>
</evidence>
<organism evidence="11 12">
    <name type="scientific">Verruconis gallopava</name>
    <dbReference type="NCBI Taxonomy" id="253628"/>
    <lineage>
        <taxon>Eukaryota</taxon>
        <taxon>Fungi</taxon>
        <taxon>Dikarya</taxon>
        <taxon>Ascomycota</taxon>
        <taxon>Pezizomycotina</taxon>
        <taxon>Dothideomycetes</taxon>
        <taxon>Pleosporomycetidae</taxon>
        <taxon>Venturiales</taxon>
        <taxon>Sympoventuriaceae</taxon>
        <taxon>Verruconis</taxon>
    </lineage>
</organism>
<dbReference type="FunCoup" id="A0A0D2ABH2">
    <property type="interactions" value="25"/>
</dbReference>
<evidence type="ECO:0000313" key="12">
    <source>
        <dbReference type="Proteomes" id="UP000053259"/>
    </source>
</evidence>
<dbReference type="VEuPathDB" id="FungiDB:PV09_04970"/>
<feature type="transmembrane region" description="Helical" evidence="10">
    <location>
        <begin position="255"/>
        <end position="276"/>
    </location>
</feature>
<keyword evidence="3" id="KW-0813">Transport</keyword>
<proteinExistence type="inferred from homology"/>
<evidence type="ECO:0000256" key="7">
    <source>
        <dbReference type="ARBA" id="ARBA00023136"/>
    </source>
</evidence>
<feature type="transmembrane region" description="Helical" evidence="10">
    <location>
        <begin position="216"/>
        <end position="243"/>
    </location>
</feature>
<keyword evidence="4" id="KW-1003">Cell membrane</keyword>
<dbReference type="AlphaFoldDB" id="A0A0D2ABH2"/>
<name>A0A0D2ABH2_9PEZI</name>
<feature type="transmembrane region" description="Helical" evidence="10">
    <location>
        <begin position="361"/>
        <end position="381"/>
    </location>
</feature>
<evidence type="ECO:0000256" key="5">
    <source>
        <dbReference type="ARBA" id="ARBA00022692"/>
    </source>
</evidence>
<evidence type="ECO:0000256" key="4">
    <source>
        <dbReference type="ARBA" id="ARBA00022475"/>
    </source>
</evidence>
<gene>
    <name evidence="11" type="ORF">PV09_04970</name>
</gene>
<dbReference type="GO" id="GO:0005886">
    <property type="term" value="C:plasma membrane"/>
    <property type="evidence" value="ECO:0007669"/>
    <property type="project" value="UniProtKB-SubCell"/>
</dbReference>
<keyword evidence="12" id="KW-1185">Reference proteome</keyword>
<evidence type="ECO:0000256" key="3">
    <source>
        <dbReference type="ARBA" id="ARBA00022448"/>
    </source>
</evidence>
<dbReference type="RefSeq" id="XP_016214032.1">
    <property type="nucleotide sequence ID" value="XM_016358414.1"/>
</dbReference>
<dbReference type="InParanoid" id="A0A0D2ABH2"/>
<dbReference type="GO" id="GO:0000319">
    <property type="term" value="F:sulfite transmembrane transporter activity"/>
    <property type="evidence" value="ECO:0007669"/>
    <property type="project" value="TreeGrafter"/>
</dbReference>
<dbReference type="PANTHER" id="PTHR31686">
    <property type="match status" value="1"/>
</dbReference>
<comment type="subcellular location">
    <subcellularLocation>
        <location evidence="1">Cell membrane</location>
        <topology evidence="1">Multi-pass membrane protein</topology>
    </subcellularLocation>
</comment>
<reference evidence="11 12" key="1">
    <citation type="submission" date="2015-01" db="EMBL/GenBank/DDBJ databases">
        <title>The Genome Sequence of Ochroconis gallopava CBS43764.</title>
        <authorList>
            <consortium name="The Broad Institute Genomics Platform"/>
            <person name="Cuomo C."/>
            <person name="de Hoog S."/>
            <person name="Gorbushina A."/>
            <person name="Stielow B."/>
            <person name="Teixiera M."/>
            <person name="Abouelleil A."/>
            <person name="Chapman S.B."/>
            <person name="Priest M."/>
            <person name="Young S.K."/>
            <person name="Wortman J."/>
            <person name="Nusbaum C."/>
            <person name="Birren B."/>
        </authorList>
    </citation>
    <scope>NUCLEOTIDE SEQUENCE [LARGE SCALE GENOMIC DNA]</scope>
    <source>
        <strain evidence="11 12">CBS 43764</strain>
    </source>
</reference>
<dbReference type="GeneID" id="27312943"/>
<evidence type="ECO:0000313" key="11">
    <source>
        <dbReference type="EMBL" id="KIW04163.1"/>
    </source>
</evidence>
<feature type="transmembrane region" description="Helical" evidence="10">
    <location>
        <begin position="44"/>
        <end position="69"/>
    </location>
</feature>
<comment type="function">
    <text evidence="8">Sulphite efflux pump required for the secretion of sulphite as a reducing agent. In the presence of sulphite, cystine in keratin is directly cleaved to cysteine and S-sulphocysteine, and thereby, reduced proteins become accessible to hydrolysis by a variety of secreted endo- and exoproteases. Excretion of sulphite mediated by an efflux pump also represents a detoxification pathway for dermatophytes during infection of the epidermal stratum corneum, hair and nails, which are rich in cysteine.</text>
</comment>
<keyword evidence="6 10" id="KW-1133">Transmembrane helix</keyword>
<dbReference type="InterPro" id="IPR051629">
    <property type="entry name" value="Sulfite_efflux_TDT"/>
</dbReference>
<keyword evidence="7 10" id="KW-0472">Membrane</keyword>
<dbReference type="EMBL" id="KN847542">
    <property type="protein sequence ID" value="KIW04163.1"/>
    <property type="molecule type" value="Genomic_DNA"/>
</dbReference>
<protein>
    <recommendedName>
        <fullName evidence="9">Sulfite efflux pump SSU1</fullName>
    </recommendedName>
</protein>
<feature type="transmembrane region" description="Helical" evidence="10">
    <location>
        <begin position="335"/>
        <end position="355"/>
    </location>
</feature>
<evidence type="ECO:0000256" key="2">
    <source>
        <dbReference type="ARBA" id="ARBA00008566"/>
    </source>
</evidence>
<dbReference type="Gene3D" id="1.50.10.150">
    <property type="entry name" value="Voltage-dependent anion channel"/>
    <property type="match status" value="1"/>
</dbReference>
<dbReference type="InterPro" id="IPR004695">
    <property type="entry name" value="SLAC1/Mae1/Ssu1/TehA"/>
</dbReference>
<dbReference type="FunFam" id="1.50.10.150:FF:000004">
    <property type="entry name" value="Malic acid transporter"/>
    <property type="match status" value="1"/>
</dbReference>
<accession>A0A0D2ABH2</accession>
<feature type="transmembrane region" description="Helical" evidence="10">
    <location>
        <begin position="120"/>
        <end position="144"/>
    </location>
</feature>
<dbReference type="STRING" id="253628.A0A0D2ABH2"/>
<dbReference type="Proteomes" id="UP000053259">
    <property type="component" value="Unassembled WGS sequence"/>
</dbReference>
<sequence length="417" mass="46216">MDPSGASEGVCAVPVEDVAHNITNSELDQLLAELEKTRHGWRRIVTNFTPAWFSVTMGTGIASILLYGLPYNGDWLYWLSVIIFALNVFLFVLFTVISIIRYTLYPGIWSAMIRHPVQSLFLGTFPMGLATIINMMCKVCVPAWGSWVATFAWTLWWIDVVAALATNLYMPFIIMYKHETQLSKMTAAWLLPIVATIVSSATGGVLATVLPNPQHALWTVIISYILWGCGVPLAMFTLVMYFHRLTMHALPPREVIVSVFLPLGPLGQGAFAIMQLGKDALRIIPETGNVPLAPMAGQIAYVGGLLLGLIMWGFGLVWLFFAVASISRSKFPFNIGWWGFTFPLGVYSVATTTLALELPSLVFKVLGTIFSVAVVLLWMVVATGTAMKAWTGELFFAPCLDDWKRRLEEKRSNTLHV</sequence>
<dbReference type="Pfam" id="PF03595">
    <property type="entry name" value="SLAC1"/>
    <property type="match status" value="1"/>
</dbReference>
<dbReference type="CDD" id="cd09318">
    <property type="entry name" value="TDT_SSU1"/>
    <property type="match status" value="1"/>
</dbReference>
<evidence type="ECO:0000256" key="10">
    <source>
        <dbReference type="SAM" id="Phobius"/>
    </source>
</evidence>
<feature type="transmembrane region" description="Helical" evidence="10">
    <location>
        <begin position="75"/>
        <end position="100"/>
    </location>
</feature>
<evidence type="ECO:0000256" key="1">
    <source>
        <dbReference type="ARBA" id="ARBA00004651"/>
    </source>
</evidence>
<dbReference type="HOGENOM" id="CLU_030057_6_1_1"/>